<comment type="caution">
    <text evidence="1">The sequence shown here is derived from an EMBL/GenBank/DDBJ whole genome shotgun (WGS) entry which is preliminary data.</text>
</comment>
<evidence type="ECO:0000313" key="1">
    <source>
        <dbReference type="EMBL" id="MCG2587393.1"/>
    </source>
</evidence>
<dbReference type="Proteomes" id="UP001165366">
    <property type="component" value="Unassembled WGS sequence"/>
</dbReference>
<dbReference type="InterPro" id="IPR021516">
    <property type="entry name" value="DUF3179"/>
</dbReference>
<dbReference type="Pfam" id="PF11376">
    <property type="entry name" value="DUF3179"/>
    <property type="match status" value="1"/>
</dbReference>
<name>A0ABS9K9A0_9BACT</name>
<evidence type="ECO:0000313" key="2">
    <source>
        <dbReference type="Proteomes" id="UP001165366"/>
    </source>
</evidence>
<reference evidence="1" key="1">
    <citation type="submission" date="2022-01" db="EMBL/GenBank/DDBJ databases">
        <authorList>
            <person name="Wang Y."/>
        </authorList>
    </citation>
    <scope>NUCLEOTIDE SEQUENCE</scope>
    <source>
        <strain evidence="1">WB101</strain>
    </source>
</reference>
<accession>A0ABS9K9A0</accession>
<keyword evidence="2" id="KW-1185">Reference proteome</keyword>
<dbReference type="PROSITE" id="PS51257">
    <property type="entry name" value="PROKAR_LIPOPROTEIN"/>
    <property type="match status" value="1"/>
</dbReference>
<reference evidence="1" key="2">
    <citation type="submission" date="2024-05" db="EMBL/GenBank/DDBJ databases">
        <title>Rhodohalobacter halophilus gen. nov., sp. nov., a moderately halophilic member of the family Balneolaceae.</title>
        <authorList>
            <person name="Xia J."/>
        </authorList>
    </citation>
    <scope>NUCLEOTIDE SEQUENCE</scope>
    <source>
        <strain evidence="1">WB101</strain>
    </source>
</reference>
<organism evidence="1 2">
    <name type="scientific">Rhodohalobacter sulfatireducens</name>
    <dbReference type="NCBI Taxonomy" id="2911366"/>
    <lineage>
        <taxon>Bacteria</taxon>
        <taxon>Pseudomonadati</taxon>
        <taxon>Balneolota</taxon>
        <taxon>Balneolia</taxon>
        <taxon>Balneolales</taxon>
        <taxon>Balneolaceae</taxon>
        <taxon>Rhodohalobacter</taxon>
    </lineage>
</organism>
<protein>
    <submittedName>
        <fullName evidence="1">DUF3179 domain-containing protein</fullName>
    </submittedName>
</protein>
<dbReference type="EMBL" id="JAKLWS010000002">
    <property type="protein sequence ID" value="MCG2587393.1"/>
    <property type="molecule type" value="Genomic_DNA"/>
</dbReference>
<proteinExistence type="predicted"/>
<sequence length="368" mass="41812">MQSEKKYSVIFLLLILIIGSCDTVNERLSSEDQNFRQPSFSEDWIIPKGDIIHATGLDGIASIDEPDFAPVSDIDFVDDKRLIEGVKIEGRLRAYPHQVLDWHEIVNDHIGDTSLAMTYCPLTGTGIAWNRKNMEFGISGLLYHGNMVPYDRQTFSRYSQMQLRAVNGPMAGTRLETYPVLQTTWETWKAMYPKSDVLTRNTRHSYNYKGFAYGDEYLEENSATNFPIRNPDDRLPKKKRVHGVIGGAMVDENAEVRVYVIDRMKPGIEVIQDVFLGNEIVVVGSREKSFAISYQRTLPGGPLLQFEAVQDALPVIMKDQEGNFWDVFGYAVEGPRVGSQLTPTKSYTGYWFAWADFFPGLEIYGEED</sequence>
<dbReference type="RefSeq" id="WP_237852237.1">
    <property type="nucleotide sequence ID" value="NZ_JAKLWS010000002.1"/>
</dbReference>
<gene>
    <name evidence="1" type="ORF">L6773_02365</name>
</gene>